<evidence type="ECO:0000256" key="6">
    <source>
        <dbReference type="ARBA" id="ARBA00023136"/>
    </source>
</evidence>
<comment type="subcellular location">
    <subcellularLocation>
        <location evidence="1">Membrane</location>
        <topology evidence="1">Multi-pass membrane protein</topology>
    </subcellularLocation>
</comment>
<dbReference type="RefSeq" id="XP_040693672.1">
    <property type="nucleotide sequence ID" value="XM_040836876.1"/>
</dbReference>
<feature type="transmembrane region" description="Helical" evidence="8">
    <location>
        <begin position="354"/>
        <end position="377"/>
    </location>
</feature>
<feature type="transmembrane region" description="Helical" evidence="8">
    <location>
        <begin position="128"/>
        <end position="149"/>
    </location>
</feature>
<dbReference type="PRINTS" id="PR00171">
    <property type="entry name" value="SUGRTRNSPORT"/>
</dbReference>
<feature type="transmembrane region" description="Helical" evidence="8">
    <location>
        <begin position="101"/>
        <end position="122"/>
    </location>
</feature>
<dbReference type="InterPro" id="IPR036259">
    <property type="entry name" value="MFS_trans_sf"/>
</dbReference>
<evidence type="ECO:0000259" key="9">
    <source>
        <dbReference type="PROSITE" id="PS50850"/>
    </source>
</evidence>
<reference evidence="11" key="1">
    <citation type="journal article" date="2017" name="Genome Biol.">
        <title>Comparative genomics reveals high biological diversity and specific adaptations in the industrially and medically important fungal genus Aspergillus.</title>
        <authorList>
            <person name="de Vries R.P."/>
            <person name="Riley R."/>
            <person name="Wiebenga A."/>
            <person name="Aguilar-Osorio G."/>
            <person name="Amillis S."/>
            <person name="Uchima C.A."/>
            <person name="Anderluh G."/>
            <person name="Asadollahi M."/>
            <person name="Askin M."/>
            <person name="Barry K."/>
            <person name="Battaglia E."/>
            <person name="Bayram O."/>
            <person name="Benocci T."/>
            <person name="Braus-Stromeyer S.A."/>
            <person name="Caldana C."/>
            <person name="Canovas D."/>
            <person name="Cerqueira G.C."/>
            <person name="Chen F."/>
            <person name="Chen W."/>
            <person name="Choi C."/>
            <person name="Clum A."/>
            <person name="Dos Santos R.A."/>
            <person name="Damasio A.R."/>
            <person name="Diallinas G."/>
            <person name="Emri T."/>
            <person name="Fekete E."/>
            <person name="Flipphi M."/>
            <person name="Freyberg S."/>
            <person name="Gallo A."/>
            <person name="Gournas C."/>
            <person name="Habgood R."/>
            <person name="Hainaut M."/>
            <person name="Harispe M.L."/>
            <person name="Henrissat B."/>
            <person name="Hilden K.S."/>
            <person name="Hope R."/>
            <person name="Hossain A."/>
            <person name="Karabika E."/>
            <person name="Karaffa L."/>
            <person name="Karanyi Z."/>
            <person name="Krasevec N."/>
            <person name="Kuo A."/>
            <person name="Kusch H."/>
            <person name="LaButti K."/>
            <person name="Lagendijk E.L."/>
            <person name="Lapidus A."/>
            <person name="Levasseur A."/>
            <person name="Lindquist E."/>
            <person name="Lipzen A."/>
            <person name="Logrieco A.F."/>
            <person name="MacCabe A."/>
            <person name="Maekelae M.R."/>
            <person name="Malavazi I."/>
            <person name="Melin P."/>
            <person name="Meyer V."/>
            <person name="Mielnichuk N."/>
            <person name="Miskei M."/>
            <person name="Molnar A.P."/>
            <person name="Mule G."/>
            <person name="Ngan C.Y."/>
            <person name="Orejas M."/>
            <person name="Orosz E."/>
            <person name="Ouedraogo J.P."/>
            <person name="Overkamp K.M."/>
            <person name="Park H.-S."/>
            <person name="Perrone G."/>
            <person name="Piumi F."/>
            <person name="Punt P.J."/>
            <person name="Ram A.F."/>
            <person name="Ramon A."/>
            <person name="Rauscher S."/>
            <person name="Record E."/>
            <person name="Riano-Pachon D.M."/>
            <person name="Robert V."/>
            <person name="Roehrig J."/>
            <person name="Ruller R."/>
            <person name="Salamov A."/>
            <person name="Salih N.S."/>
            <person name="Samson R.A."/>
            <person name="Sandor E."/>
            <person name="Sanguinetti M."/>
            <person name="Schuetze T."/>
            <person name="Sepcic K."/>
            <person name="Shelest E."/>
            <person name="Sherlock G."/>
            <person name="Sophianopoulou V."/>
            <person name="Squina F.M."/>
            <person name="Sun H."/>
            <person name="Susca A."/>
            <person name="Todd R.B."/>
            <person name="Tsang A."/>
            <person name="Unkles S.E."/>
            <person name="van de Wiele N."/>
            <person name="van Rossen-Uffink D."/>
            <person name="Oliveira J.V."/>
            <person name="Vesth T.C."/>
            <person name="Visser J."/>
            <person name="Yu J.-H."/>
            <person name="Zhou M."/>
            <person name="Andersen M.R."/>
            <person name="Archer D.B."/>
            <person name="Baker S.E."/>
            <person name="Benoit I."/>
            <person name="Brakhage A.A."/>
            <person name="Braus G.H."/>
            <person name="Fischer R."/>
            <person name="Frisvad J.C."/>
            <person name="Goldman G.H."/>
            <person name="Houbraken J."/>
            <person name="Oakley B."/>
            <person name="Pocsi I."/>
            <person name="Scazzocchio C."/>
            <person name="Seiboth B."/>
            <person name="vanKuyk P.A."/>
            <person name="Wortman J."/>
            <person name="Dyer P.S."/>
            <person name="Grigoriev I.V."/>
        </authorList>
    </citation>
    <scope>NUCLEOTIDE SEQUENCE [LARGE SCALE GENOMIC DNA]</scope>
    <source>
        <strain evidence="11">DTO 134E9</strain>
    </source>
</reference>
<evidence type="ECO:0000313" key="10">
    <source>
        <dbReference type="EMBL" id="OJJ39996.1"/>
    </source>
</evidence>
<sequence length="508" mass="55941">MANTKPSLTKYIHAIKDSPREIFNRHLFLAVCAFAMGGCAKGWDEGSASAISQLPSFKHRYGLDDDRTSNIVSLVNLGAGVGALLSFLLNDRIGRIWSMRIYQLVYIAGSLVSCFSSGHLAALYVGRLVAGLGIGALTVVCPMAIAEIAPSTTRGLMTLWFNVWMLSGQALGIFTVYGCSIHISSTTDLQYQIPWFTQTFVPAISIALSFLIVESPRWLLMNDKHQQYLSALTHLRGLPSTASYVDNEFNGMLSQIEDRNSGLGHVSSIQIVKETLLVRSNLRRVQLTLVAYILAQMSGANAITNYLPTIFGLVGIQGSSVKLYTTGFYSVTKLVCCIAASLVLVDVVGRRKSLMIGATIQIVCHSYLAGYLNFYLTDSDTVSKGASDAAIALIFIHALGWAIGLYSLPYLFGAELWPNRIRSFGGALSQCFHWLFYFAITKATPSMLENMDQWGAFVLFAGFCFAAIVYTYFLVPETSGLSLEEINKIFERPWYRLRLPLDQTISDE</sequence>
<organism evidence="10 11">
    <name type="scientific">Aspergillus wentii DTO 134E9</name>
    <dbReference type="NCBI Taxonomy" id="1073089"/>
    <lineage>
        <taxon>Eukaryota</taxon>
        <taxon>Fungi</taxon>
        <taxon>Dikarya</taxon>
        <taxon>Ascomycota</taxon>
        <taxon>Pezizomycotina</taxon>
        <taxon>Eurotiomycetes</taxon>
        <taxon>Eurotiomycetidae</taxon>
        <taxon>Eurotiales</taxon>
        <taxon>Aspergillaceae</taxon>
        <taxon>Aspergillus</taxon>
        <taxon>Aspergillus subgen. Cremei</taxon>
    </lineage>
</organism>
<accession>A0A1L9RYE9</accession>
<name>A0A1L9RYE9_ASPWE</name>
<dbReference type="Proteomes" id="UP000184383">
    <property type="component" value="Unassembled WGS sequence"/>
</dbReference>
<proteinExistence type="inferred from homology"/>
<feature type="transmembrane region" description="Helical" evidence="8">
    <location>
        <begin position="289"/>
        <end position="307"/>
    </location>
</feature>
<feature type="transmembrane region" description="Helical" evidence="8">
    <location>
        <begin position="71"/>
        <end position="89"/>
    </location>
</feature>
<evidence type="ECO:0000256" key="2">
    <source>
        <dbReference type="ARBA" id="ARBA00010992"/>
    </source>
</evidence>
<feature type="transmembrane region" description="Helical" evidence="8">
    <location>
        <begin position="161"/>
        <end position="183"/>
    </location>
</feature>
<evidence type="ECO:0000256" key="3">
    <source>
        <dbReference type="ARBA" id="ARBA00022448"/>
    </source>
</evidence>
<dbReference type="NCBIfam" id="TIGR00879">
    <property type="entry name" value="SP"/>
    <property type="match status" value="1"/>
</dbReference>
<evidence type="ECO:0000256" key="4">
    <source>
        <dbReference type="ARBA" id="ARBA00022692"/>
    </source>
</evidence>
<dbReference type="OrthoDB" id="5296287at2759"/>
<keyword evidence="5 8" id="KW-1133">Transmembrane helix</keyword>
<dbReference type="GO" id="GO:0016020">
    <property type="term" value="C:membrane"/>
    <property type="evidence" value="ECO:0007669"/>
    <property type="project" value="UniProtKB-SubCell"/>
</dbReference>
<evidence type="ECO:0000313" key="11">
    <source>
        <dbReference type="Proteomes" id="UP000184383"/>
    </source>
</evidence>
<keyword evidence="11" id="KW-1185">Reference proteome</keyword>
<keyword evidence="6 8" id="KW-0472">Membrane</keyword>
<evidence type="ECO:0000256" key="7">
    <source>
        <dbReference type="RuleBase" id="RU003346"/>
    </source>
</evidence>
<evidence type="ECO:0000256" key="8">
    <source>
        <dbReference type="SAM" id="Phobius"/>
    </source>
</evidence>
<dbReference type="InterPro" id="IPR003663">
    <property type="entry name" value="Sugar/inositol_transpt"/>
</dbReference>
<dbReference type="GeneID" id="63752724"/>
<feature type="transmembrane region" description="Helical" evidence="8">
    <location>
        <begin position="327"/>
        <end position="347"/>
    </location>
</feature>
<dbReference type="InterPro" id="IPR005828">
    <property type="entry name" value="MFS_sugar_transport-like"/>
</dbReference>
<dbReference type="InterPro" id="IPR050360">
    <property type="entry name" value="MFS_Sugar_Transporters"/>
</dbReference>
<keyword evidence="3 7" id="KW-0813">Transport</keyword>
<dbReference type="EMBL" id="KV878209">
    <property type="protein sequence ID" value="OJJ39996.1"/>
    <property type="molecule type" value="Genomic_DNA"/>
</dbReference>
<protein>
    <recommendedName>
        <fullName evidence="9">Major facilitator superfamily (MFS) profile domain-containing protein</fullName>
    </recommendedName>
</protein>
<evidence type="ECO:0000256" key="1">
    <source>
        <dbReference type="ARBA" id="ARBA00004141"/>
    </source>
</evidence>
<keyword evidence="4 8" id="KW-0812">Transmembrane</keyword>
<dbReference type="AlphaFoldDB" id="A0A1L9RYE9"/>
<dbReference type="PANTHER" id="PTHR48022:SF59">
    <property type="entry name" value="MAJOR FACILITATOR SUPERFAMILY (MFS) PROFILE DOMAIN-CONTAINING PROTEIN"/>
    <property type="match status" value="1"/>
</dbReference>
<evidence type="ECO:0000256" key="5">
    <source>
        <dbReference type="ARBA" id="ARBA00022989"/>
    </source>
</evidence>
<dbReference type="VEuPathDB" id="FungiDB:ASPWEDRAFT_46962"/>
<dbReference type="InterPro" id="IPR020846">
    <property type="entry name" value="MFS_dom"/>
</dbReference>
<dbReference type="InterPro" id="IPR005829">
    <property type="entry name" value="Sugar_transporter_CS"/>
</dbReference>
<dbReference type="GO" id="GO:0005351">
    <property type="term" value="F:carbohydrate:proton symporter activity"/>
    <property type="evidence" value="ECO:0007669"/>
    <property type="project" value="TreeGrafter"/>
</dbReference>
<feature type="transmembrane region" description="Helical" evidence="8">
    <location>
        <begin position="389"/>
        <end position="412"/>
    </location>
</feature>
<feature type="transmembrane region" description="Helical" evidence="8">
    <location>
        <begin position="453"/>
        <end position="475"/>
    </location>
</feature>
<dbReference type="Gene3D" id="1.20.1250.20">
    <property type="entry name" value="MFS general substrate transporter like domains"/>
    <property type="match status" value="1"/>
</dbReference>
<comment type="similarity">
    <text evidence="2 7">Belongs to the major facilitator superfamily. Sugar transporter (TC 2.A.1.1) family.</text>
</comment>
<gene>
    <name evidence="10" type="ORF">ASPWEDRAFT_46962</name>
</gene>
<dbReference type="SUPFAM" id="SSF103473">
    <property type="entry name" value="MFS general substrate transporter"/>
    <property type="match status" value="1"/>
</dbReference>
<feature type="domain" description="Major facilitator superfamily (MFS) profile" evidence="9">
    <location>
        <begin position="30"/>
        <end position="479"/>
    </location>
</feature>
<dbReference type="Pfam" id="PF00083">
    <property type="entry name" value="Sugar_tr"/>
    <property type="match status" value="1"/>
</dbReference>
<feature type="transmembrane region" description="Helical" evidence="8">
    <location>
        <begin position="195"/>
        <end position="213"/>
    </location>
</feature>
<dbReference type="PROSITE" id="PS00216">
    <property type="entry name" value="SUGAR_TRANSPORT_1"/>
    <property type="match status" value="1"/>
</dbReference>
<dbReference type="PROSITE" id="PS50850">
    <property type="entry name" value="MFS"/>
    <property type="match status" value="1"/>
</dbReference>
<dbReference type="PANTHER" id="PTHR48022">
    <property type="entry name" value="PLASTIDIC GLUCOSE TRANSPORTER 4"/>
    <property type="match status" value="1"/>
</dbReference>